<dbReference type="Proteomes" id="UP000537775">
    <property type="component" value="Unassembled WGS sequence"/>
</dbReference>
<accession>A0A7X0FMD4</accession>
<evidence type="ECO:0000313" key="2">
    <source>
        <dbReference type="Proteomes" id="UP000537775"/>
    </source>
</evidence>
<dbReference type="Pfam" id="PF04075">
    <property type="entry name" value="F420H2_quin_red"/>
    <property type="match status" value="1"/>
</dbReference>
<sequence length="169" mass="18735">MVEAGRTGAFSRVYWMKRLIYRGDRPGPVARALNAFWARQYGAGRLSRARDVTLEVRGRTSGRMLRFPVVLADLDGRWYLVSMLGENANWVRNVRAGDGSAVIRRGADHDVTLTEVPVGERAPILRRYLDVAPGARPHIAADRGAPAADFERVAPDHPVFRVDGLDQTG</sequence>
<dbReference type="RefSeq" id="WP_221446531.1">
    <property type="nucleotide sequence ID" value="NZ_BAAAJR010000003.1"/>
</dbReference>
<organism evidence="1 2">
    <name type="scientific">Microbacterium thalassium</name>
    <dbReference type="NCBI Taxonomy" id="362649"/>
    <lineage>
        <taxon>Bacteria</taxon>
        <taxon>Bacillati</taxon>
        <taxon>Actinomycetota</taxon>
        <taxon>Actinomycetes</taxon>
        <taxon>Micrococcales</taxon>
        <taxon>Microbacteriaceae</taxon>
        <taxon>Microbacterium</taxon>
    </lineage>
</organism>
<keyword evidence="2" id="KW-1185">Reference proteome</keyword>
<proteinExistence type="predicted"/>
<evidence type="ECO:0000313" key="1">
    <source>
        <dbReference type="EMBL" id="MBB6390143.1"/>
    </source>
</evidence>
<dbReference type="InterPro" id="IPR004378">
    <property type="entry name" value="F420H2_quin_Rdtase"/>
</dbReference>
<name>A0A7X0FMD4_9MICO</name>
<dbReference type="Gene3D" id="2.30.110.10">
    <property type="entry name" value="Electron Transport, Fmn-binding Protein, Chain A"/>
    <property type="match status" value="1"/>
</dbReference>
<dbReference type="EMBL" id="JACHML010000001">
    <property type="protein sequence ID" value="MBB6390143.1"/>
    <property type="molecule type" value="Genomic_DNA"/>
</dbReference>
<dbReference type="AlphaFoldDB" id="A0A7X0FMD4"/>
<dbReference type="InterPro" id="IPR012349">
    <property type="entry name" value="Split_barrel_FMN-bd"/>
</dbReference>
<gene>
    <name evidence="1" type="ORF">HD594_000456</name>
</gene>
<comment type="caution">
    <text evidence="1">The sequence shown here is derived from an EMBL/GenBank/DDBJ whole genome shotgun (WGS) entry which is preliminary data.</text>
</comment>
<protein>
    <submittedName>
        <fullName evidence="1">Deazaflavin-dependent oxidoreductase (Nitroreductase family)</fullName>
    </submittedName>
</protein>
<reference evidence="1 2" key="1">
    <citation type="submission" date="2020-08" db="EMBL/GenBank/DDBJ databases">
        <title>Sequencing the genomes of 1000 actinobacteria strains.</title>
        <authorList>
            <person name="Klenk H.-P."/>
        </authorList>
    </citation>
    <scope>NUCLEOTIDE SEQUENCE [LARGE SCALE GENOMIC DNA]</scope>
    <source>
        <strain evidence="1 2">DSM 12511</strain>
    </source>
</reference>
<dbReference type="GO" id="GO:0016491">
    <property type="term" value="F:oxidoreductase activity"/>
    <property type="evidence" value="ECO:0007669"/>
    <property type="project" value="InterPro"/>
</dbReference>